<dbReference type="Gene3D" id="3.30.700.10">
    <property type="entry name" value="Glycoprotein, Type 4 Pilin"/>
    <property type="match status" value="1"/>
</dbReference>
<evidence type="ECO:0000256" key="1">
    <source>
        <dbReference type="SAM" id="Phobius"/>
    </source>
</evidence>
<keyword evidence="1" id="KW-0812">Transmembrane</keyword>
<organism evidence="2 3">
    <name type="scientific">Candidatus Fimihabitans intestinipullorum</name>
    <dbReference type="NCBI Taxonomy" id="2840820"/>
    <lineage>
        <taxon>Bacteria</taxon>
        <taxon>Bacillati</taxon>
        <taxon>Mycoplasmatota</taxon>
        <taxon>Mycoplasmatota incertae sedis</taxon>
        <taxon>Candidatus Fimihabitans</taxon>
    </lineage>
</organism>
<dbReference type="PROSITE" id="PS00409">
    <property type="entry name" value="PROKAR_NTER_METHYL"/>
    <property type="match status" value="1"/>
</dbReference>
<sequence length="308" mass="33925">MRSEKGFTLLELLGVMIVLAVISLIAVPIVMDSVNESRKSTLRNSYQSLLKAIDMNKSYDTINFSKMYVVREGVLNPDVDYEGELEGDGTIVVNSKGQIKVLVQTEDWCISKEYEDSKVSIQDGECSTSADLTYPEYAYVPEIQQALIDGTRQLETDVTLALDETTSGIIYNGTSQDLILPSSIAGTPLWEYSFVSKPDGTPLPLATIYMPDGIQKINTYAFKDETQLNFITFPPSVIILDNWVFEGATALQTITFTSTEVPTIIEGSNGTFKNLKSDVTIRVPQEALADYQAAWTTSLGSGNQIIGY</sequence>
<reference evidence="2" key="1">
    <citation type="submission" date="2020-10" db="EMBL/GenBank/DDBJ databases">
        <authorList>
            <person name="Gilroy R."/>
        </authorList>
    </citation>
    <scope>NUCLEOTIDE SEQUENCE</scope>
    <source>
        <strain evidence="2">CHK197-8231</strain>
    </source>
</reference>
<protein>
    <submittedName>
        <fullName evidence="2">Leucine-rich repeat protein</fullName>
    </submittedName>
</protein>
<keyword evidence="1" id="KW-1133">Transmembrane helix</keyword>
<keyword evidence="1" id="KW-0472">Membrane</keyword>
<dbReference type="InterPro" id="IPR012902">
    <property type="entry name" value="N_methyl_site"/>
</dbReference>
<name>A0A9D1L433_9BACT</name>
<proteinExistence type="predicted"/>
<dbReference type="AlphaFoldDB" id="A0A9D1L433"/>
<reference evidence="2" key="2">
    <citation type="journal article" date="2021" name="PeerJ">
        <title>Extensive microbial diversity within the chicken gut microbiome revealed by metagenomics and culture.</title>
        <authorList>
            <person name="Gilroy R."/>
            <person name="Ravi A."/>
            <person name="Getino M."/>
            <person name="Pursley I."/>
            <person name="Horton D.L."/>
            <person name="Alikhan N.F."/>
            <person name="Baker D."/>
            <person name="Gharbi K."/>
            <person name="Hall N."/>
            <person name="Watson M."/>
            <person name="Adriaenssens E.M."/>
            <person name="Foster-Nyarko E."/>
            <person name="Jarju S."/>
            <person name="Secka A."/>
            <person name="Antonio M."/>
            <person name="Oren A."/>
            <person name="Chaudhuri R.R."/>
            <person name="La Ragione R."/>
            <person name="Hildebrand F."/>
            <person name="Pallen M.J."/>
        </authorList>
    </citation>
    <scope>NUCLEOTIDE SEQUENCE</scope>
    <source>
        <strain evidence="2">CHK197-8231</strain>
    </source>
</reference>
<dbReference type="Gene3D" id="3.40.50.12480">
    <property type="match status" value="1"/>
</dbReference>
<gene>
    <name evidence="2" type="ORF">IAD49_06560</name>
</gene>
<dbReference type="InterPro" id="IPR045584">
    <property type="entry name" value="Pilin-like"/>
</dbReference>
<accession>A0A9D1L433</accession>
<feature type="transmembrane region" description="Helical" evidence="1">
    <location>
        <begin position="12"/>
        <end position="31"/>
    </location>
</feature>
<dbReference type="Proteomes" id="UP000824087">
    <property type="component" value="Unassembled WGS sequence"/>
</dbReference>
<dbReference type="EMBL" id="DVML01000039">
    <property type="protein sequence ID" value="HIU23226.1"/>
    <property type="molecule type" value="Genomic_DNA"/>
</dbReference>
<evidence type="ECO:0000313" key="2">
    <source>
        <dbReference type="EMBL" id="HIU23226.1"/>
    </source>
</evidence>
<evidence type="ECO:0000313" key="3">
    <source>
        <dbReference type="Proteomes" id="UP000824087"/>
    </source>
</evidence>
<dbReference type="InterPro" id="IPR026906">
    <property type="entry name" value="LRR_5"/>
</dbReference>
<dbReference type="Pfam" id="PF07963">
    <property type="entry name" value="N_methyl"/>
    <property type="match status" value="1"/>
</dbReference>
<dbReference type="SUPFAM" id="SSF54523">
    <property type="entry name" value="Pili subunits"/>
    <property type="match status" value="1"/>
</dbReference>
<dbReference type="NCBIfam" id="TIGR02532">
    <property type="entry name" value="IV_pilin_GFxxxE"/>
    <property type="match status" value="1"/>
</dbReference>
<dbReference type="Pfam" id="PF13306">
    <property type="entry name" value="LRR_5"/>
    <property type="match status" value="1"/>
</dbReference>
<comment type="caution">
    <text evidence="2">The sequence shown here is derived from an EMBL/GenBank/DDBJ whole genome shotgun (WGS) entry which is preliminary data.</text>
</comment>